<reference evidence="3 4" key="1">
    <citation type="submission" date="2021-12" db="EMBL/GenBank/DDBJ databases">
        <title>Discovery of the Pendulisporaceae a myxobacterial family with distinct sporulation behavior and unique specialized metabolism.</title>
        <authorList>
            <person name="Garcia R."/>
            <person name="Popoff A."/>
            <person name="Bader C.D."/>
            <person name="Loehr J."/>
            <person name="Walesch S."/>
            <person name="Walt C."/>
            <person name="Boldt J."/>
            <person name="Bunk B."/>
            <person name="Haeckl F.J.F.P.J."/>
            <person name="Gunesch A.P."/>
            <person name="Birkelbach J."/>
            <person name="Nuebel U."/>
            <person name="Pietschmann T."/>
            <person name="Bach T."/>
            <person name="Mueller R."/>
        </authorList>
    </citation>
    <scope>NUCLEOTIDE SEQUENCE [LARGE SCALE GENOMIC DNA]</scope>
    <source>
        <strain evidence="3 4">MSr12523</strain>
    </source>
</reference>
<evidence type="ECO:0000256" key="2">
    <source>
        <dbReference type="SAM" id="SignalP"/>
    </source>
</evidence>
<name>A0ABZ2KDD9_9BACT</name>
<sequence>MLHRARFPLLVIAPIALLLTTCGHAPAEKFQSQAPTTPAAPSVDVAASNPPPVPKRVAEWTEKLDAIRVYYANTEEEIPIRLYASDGTVDPDELQAFRRIVAAKDAGPAPMHPRLVQLVMKVAYHFKAHSVVVVSAYRPSKAKRSAGKHATGEAIDFKLRGIDSKKVASYVRTLPKVGVGIYTHPDTQYVHLDVREESYHWLDASPPGKSWHEKKLNDPGREERDAAWTPESDLPEQP</sequence>
<gene>
    <name evidence="3" type="ORF">LZC95_07555</name>
</gene>
<dbReference type="EMBL" id="CP089982">
    <property type="protein sequence ID" value="WXA96690.1"/>
    <property type="molecule type" value="Genomic_DNA"/>
</dbReference>
<keyword evidence="4" id="KW-1185">Reference proteome</keyword>
<feature type="compositionally biased region" description="Basic and acidic residues" evidence="1">
    <location>
        <begin position="210"/>
        <end position="226"/>
    </location>
</feature>
<feature type="region of interest" description="Disordered" evidence="1">
    <location>
        <begin position="203"/>
        <end position="238"/>
    </location>
</feature>
<evidence type="ECO:0000313" key="4">
    <source>
        <dbReference type="Proteomes" id="UP001379533"/>
    </source>
</evidence>
<evidence type="ECO:0000256" key="1">
    <source>
        <dbReference type="SAM" id="MobiDB-lite"/>
    </source>
</evidence>
<dbReference type="Proteomes" id="UP001379533">
    <property type="component" value="Chromosome"/>
</dbReference>
<accession>A0ABZ2KDD9</accession>
<feature type="signal peptide" evidence="2">
    <location>
        <begin position="1"/>
        <end position="27"/>
    </location>
</feature>
<proteinExistence type="predicted"/>
<dbReference type="InterPro" id="IPR009045">
    <property type="entry name" value="Zn_M74/Hedgehog-like"/>
</dbReference>
<dbReference type="Gene3D" id="3.30.1380.10">
    <property type="match status" value="1"/>
</dbReference>
<protein>
    <submittedName>
        <fullName evidence="3">DUF882 domain-containing protein</fullName>
    </submittedName>
</protein>
<dbReference type="Pfam" id="PF05951">
    <property type="entry name" value="Peptidase_M15_2"/>
    <property type="match status" value="1"/>
</dbReference>
<feature type="chain" id="PRO_5046960681" evidence="2">
    <location>
        <begin position="28"/>
        <end position="238"/>
    </location>
</feature>
<dbReference type="SUPFAM" id="SSF55166">
    <property type="entry name" value="Hedgehog/DD-peptidase"/>
    <property type="match status" value="1"/>
</dbReference>
<keyword evidence="2" id="KW-0732">Signal</keyword>
<dbReference type="RefSeq" id="WP_394847308.1">
    <property type="nucleotide sequence ID" value="NZ_CP089982.1"/>
</dbReference>
<organism evidence="3 4">
    <name type="scientific">Pendulispora brunnea</name>
    <dbReference type="NCBI Taxonomy" id="2905690"/>
    <lineage>
        <taxon>Bacteria</taxon>
        <taxon>Pseudomonadati</taxon>
        <taxon>Myxococcota</taxon>
        <taxon>Myxococcia</taxon>
        <taxon>Myxococcales</taxon>
        <taxon>Sorangiineae</taxon>
        <taxon>Pendulisporaceae</taxon>
        <taxon>Pendulispora</taxon>
    </lineage>
</organism>
<dbReference type="InterPro" id="IPR010275">
    <property type="entry name" value="MepK"/>
</dbReference>
<evidence type="ECO:0000313" key="3">
    <source>
        <dbReference type="EMBL" id="WXA96690.1"/>
    </source>
</evidence>
<feature type="region of interest" description="Disordered" evidence="1">
    <location>
        <begin position="30"/>
        <end position="51"/>
    </location>
</feature>